<dbReference type="Proteomes" id="UP001224661">
    <property type="component" value="Unassembled WGS sequence"/>
</dbReference>
<keyword evidence="2" id="KW-1185">Reference proteome</keyword>
<reference evidence="1 2" key="1">
    <citation type="submission" date="2023-05" db="EMBL/GenBank/DDBJ databases">
        <title>Draft genome sequence of Streptomyces sp. B-S-A8 isolated from a cave soil in Thailand.</title>
        <authorList>
            <person name="Chamroensaksri N."/>
            <person name="Muangham S."/>
        </authorList>
    </citation>
    <scope>NUCLEOTIDE SEQUENCE [LARGE SCALE GENOMIC DNA]</scope>
    <source>
        <strain evidence="1 2">B-S-A8</strain>
    </source>
</reference>
<name>A0ABT6S0E3_9ACTN</name>
<evidence type="ECO:0000313" key="1">
    <source>
        <dbReference type="EMBL" id="MDI3390153.1"/>
    </source>
</evidence>
<evidence type="ECO:0000313" key="2">
    <source>
        <dbReference type="Proteomes" id="UP001224661"/>
    </source>
</evidence>
<dbReference type="EMBL" id="JASCIR010000040">
    <property type="protein sequence ID" value="MDI3390153.1"/>
    <property type="molecule type" value="Genomic_DNA"/>
</dbReference>
<protein>
    <submittedName>
        <fullName evidence="1">Uncharacterized protein</fullName>
    </submittedName>
</protein>
<accession>A0ABT6S0E3</accession>
<dbReference type="RefSeq" id="WP_282516632.1">
    <property type="nucleotide sequence ID" value="NZ_JASCIR010000040.1"/>
</dbReference>
<proteinExistence type="predicted"/>
<gene>
    <name evidence="1" type="ORF">QIS99_28765</name>
</gene>
<organism evidence="1 2">
    <name type="scientific">Streptomyces solicavernae</name>
    <dbReference type="NCBI Taxonomy" id="3043614"/>
    <lineage>
        <taxon>Bacteria</taxon>
        <taxon>Bacillati</taxon>
        <taxon>Actinomycetota</taxon>
        <taxon>Actinomycetes</taxon>
        <taxon>Kitasatosporales</taxon>
        <taxon>Streptomycetaceae</taxon>
        <taxon>Streptomyces</taxon>
    </lineage>
</organism>
<comment type="caution">
    <text evidence="1">The sequence shown here is derived from an EMBL/GenBank/DDBJ whole genome shotgun (WGS) entry which is preliminary data.</text>
</comment>
<sequence length="215" mass="24133">MEEQTPRRLDIEDAWYRQVPPSAVPVPAAHMPPDLHGHRGIVADPDVGIITDLRIIGTVRHGSDGAVVDVLPEIDYWRSRIIPDRPVYPRRVPLERLYVEHRLPYEAPTADQPVPPEPSSADAGALLRRLAPAPDQPGARIPVPARTVTNLHGRRVIQSTQLGFAWNLRAISEPYETADHDIRVNLCGVEAYFRWVITGVQPEPVPVDLYLLWTE</sequence>